<proteinExistence type="predicted"/>
<sequence length="50" mass="5395">VACMHRSEAQTHSAVRGRDCPDTRERYKAGVPEPPGLRSPSAARGHSTAH</sequence>
<dbReference type="Proteomes" id="UP000018040">
    <property type="component" value="Unassembled WGS sequence"/>
</dbReference>
<evidence type="ECO:0000313" key="2">
    <source>
        <dbReference type="EMBL" id="ESU42082.1"/>
    </source>
</evidence>
<protein>
    <submittedName>
        <fullName evidence="3">ATPase involved in DNA repair/chromosome segregation</fullName>
    </submittedName>
</protein>
<dbReference type="EMBL" id="AHHH01000097">
    <property type="protein sequence ID" value="ESU42087.1"/>
    <property type="molecule type" value="Genomic_DNA"/>
</dbReference>
<comment type="caution">
    <text evidence="3">The sequence shown here is derived from an EMBL/GenBank/DDBJ whole genome shotgun (WGS) entry which is preliminary data.</text>
</comment>
<evidence type="ECO:0000313" key="4">
    <source>
        <dbReference type="Proteomes" id="UP000018040"/>
    </source>
</evidence>
<name>V6TUP2_GIAIN</name>
<dbReference type="EMBL" id="AHHH01000097">
    <property type="protein sequence ID" value="ESU42082.1"/>
    <property type="molecule type" value="Genomic_DNA"/>
</dbReference>
<evidence type="ECO:0000313" key="3">
    <source>
        <dbReference type="EMBL" id="ESU42087.1"/>
    </source>
</evidence>
<feature type="non-terminal residue" evidence="3">
    <location>
        <position position="1"/>
    </location>
</feature>
<reference evidence="3 4" key="3">
    <citation type="journal article" date="2013" name="Genome Biol. Evol.">
        <title>Genome sequencing of Giardia lamblia genotypes A2 and B isolates (DH and GS) and comparative analysis with the genomes of genotypes A1 and E (WB and Pig).</title>
        <authorList>
            <person name="Adam R.D."/>
            <person name="Dahlstrom E.W."/>
            <person name="Martens C.A."/>
            <person name="Bruno D.P."/>
            <person name="Barbian K.D."/>
            <person name="Ricklefs S.M."/>
            <person name="Hernandez M.M."/>
            <person name="Narla N.P."/>
            <person name="Patel R.B."/>
            <person name="Porcella S.F."/>
            <person name="Nash T.E."/>
        </authorList>
    </citation>
    <scope>NUCLEOTIDE SEQUENCE [LARGE SCALE GENOMIC DNA]</scope>
    <source>
        <strain evidence="3 4">GS</strain>
    </source>
</reference>
<reference evidence="3" key="2">
    <citation type="submission" date="2012-02" db="EMBL/GenBank/DDBJ databases">
        <authorList>
            <person name="Feng W."/>
            <person name="Liu Z."/>
            <person name="Li S."/>
            <person name="Tang W."/>
            <person name="Yang J."/>
        </authorList>
    </citation>
    <scope>NUCLEOTIDE SEQUENCE</scope>
    <source>
        <strain evidence="3">GS</strain>
    </source>
</reference>
<dbReference type="AlphaFoldDB" id="V6TUP2"/>
<feature type="compositionally biased region" description="Basic and acidic residues" evidence="1">
    <location>
        <begin position="16"/>
        <end position="28"/>
    </location>
</feature>
<accession>V6TUP2</accession>
<gene>
    <name evidence="2" type="ORF">GSB_153841</name>
    <name evidence="3" type="ORF">GSB_153847</name>
</gene>
<feature type="region of interest" description="Disordered" evidence="1">
    <location>
        <begin position="1"/>
        <end position="50"/>
    </location>
</feature>
<organism evidence="3 4">
    <name type="scientific">Giardia intestinalis</name>
    <name type="common">Giardia lamblia</name>
    <dbReference type="NCBI Taxonomy" id="5741"/>
    <lineage>
        <taxon>Eukaryota</taxon>
        <taxon>Metamonada</taxon>
        <taxon>Diplomonadida</taxon>
        <taxon>Hexamitidae</taxon>
        <taxon>Giardiinae</taxon>
        <taxon>Giardia</taxon>
    </lineage>
</organism>
<evidence type="ECO:0000256" key="1">
    <source>
        <dbReference type="SAM" id="MobiDB-lite"/>
    </source>
</evidence>
<reference evidence="4" key="1">
    <citation type="submission" date="2012-02" db="EMBL/GenBank/DDBJ databases">
        <title>Genome sequencing of Giardia lamblia Genotypes A2 and B isolates (DH and GS) and comparative analysis with the genomes of Genotypes A1 and E (WB and Pig).</title>
        <authorList>
            <person name="Adam R."/>
            <person name="Dahlstrom E."/>
            <person name="Martens C."/>
            <person name="Bruno D."/>
            <person name="Barbian K."/>
            <person name="Porcella S.F."/>
            <person name="Nash T."/>
        </authorList>
    </citation>
    <scope>NUCLEOTIDE SEQUENCE</scope>
    <source>
        <strain evidence="4">GS</strain>
    </source>
</reference>